<feature type="signal peptide" evidence="2">
    <location>
        <begin position="1"/>
        <end position="27"/>
    </location>
</feature>
<dbReference type="InterPro" id="IPR010994">
    <property type="entry name" value="RuvA_2-like"/>
</dbReference>
<gene>
    <name evidence="3" type="ORF">JI746_07945</name>
</gene>
<comment type="caution">
    <text evidence="3">The sequence shown here is derived from an EMBL/GenBank/DDBJ whole genome shotgun (WGS) entry which is preliminary data.</text>
</comment>
<sequence>MKQRIFVTALVALGCSLFAGLSLGAEAQPQKAKPAQAAPAQKADAAKARPPARVEPVDINSASRQELMKLPGIGAAEADRIIAGRPFLSKAHLQTRNIVSPLAYQGLREYVVARQKDAKFGKAASK</sequence>
<dbReference type="EMBL" id="JAEQND010000004">
    <property type="protein sequence ID" value="MBL0425035.1"/>
    <property type="molecule type" value="Genomic_DNA"/>
</dbReference>
<evidence type="ECO:0000313" key="3">
    <source>
        <dbReference type="EMBL" id="MBL0425035.1"/>
    </source>
</evidence>
<accession>A0ABS1JLC8</accession>
<reference evidence="3 4" key="1">
    <citation type="journal article" date="2017" name="Int. J. Syst. Evol. Microbiol.">
        <title>Ramlibacter alkalitolerans sp. nov., alkali-tolerant bacterium isolated from soil of ginseng.</title>
        <authorList>
            <person name="Lee D.H."/>
            <person name="Cha C.J."/>
        </authorList>
    </citation>
    <scope>NUCLEOTIDE SEQUENCE [LARGE SCALE GENOMIC DNA]</scope>
    <source>
        <strain evidence="3 4">KACC 19305</strain>
    </source>
</reference>
<keyword evidence="2" id="KW-0732">Signal</keyword>
<keyword evidence="4" id="KW-1185">Reference proteome</keyword>
<proteinExistence type="predicted"/>
<evidence type="ECO:0000256" key="1">
    <source>
        <dbReference type="SAM" id="MobiDB-lite"/>
    </source>
</evidence>
<organism evidence="3 4">
    <name type="scientific">Ramlibacter alkalitolerans</name>
    <dbReference type="NCBI Taxonomy" id="2039631"/>
    <lineage>
        <taxon>Bacteria</taxon>
        <taxon>Pseudomonadati</taxon>
        <taxon>Pseudomonadota</taxon>
        <taxon>Betaproteobacteria</taxon>
        <taxon>Burkholderiales</taxon>
        <taxon>Comamonadaceae</taxon>
        <taxon>Ramlibacter</taxon>
    </lineage>
</organism>
<dbReference type="Pfam" id="PF12836">
    <property type="entry name" value="HHH_3"/>
    <property type="match status" value="1"/>
</dbReference>
<evidence type="ECO:0000256" key="2">
    <source>
        <dbReference type="SAM" id="SignalP"/>
    </source>
</evidence>
<dbReference type="PROSITE" id="PS51257">
    <property type="entry name" value="PROKAR_LIPOPROTEIN"/>
    <property type="match status" value="1"/>
</dbReference>
<feature type="region of interest" description="Disordered" evidence="1">
    <location>
        <begin position="29"/>
        <end position="60"/>
    </location>
</feature>
<feature type="compositionally biased region" description="Low complexity" evidence="1">
    <location>
        <begin position="29"/>
        <end position="51"/>
    </location>
</feature>
<evidence type="ECO:0000313" key="4">
    <source>
        <dbReference type="Proteomes" id="UP000622707"/>
    </source>
</evidence>
<protein>
    <submittedName>
        <fullName evidence="3">Helix-hairpin-helix domain-containing protein</fullName>
    </submittedName>
</protein>
<name>A0ABS1JLC8_9BURK</name>
<feature type="chain" id="PRO_5047015008" evidence="2">
    <location>
        <begin position="28"/>
        <end position="126"/>
    </location>
</feature>
<dbReference type="RefSeq" id="WP_201688283.1">
    <property type="nucleotide sequence ID" value="NZ_JAEQND010000004.1"/>
</dbReference>
<dbReference type="Proteomes" id="UP000622707">
    <property type="component" value="Unassembled WGS sequence"/>
</dbReference>
<dbReference type="SUPFAM" id="SSF47781">
    <property type="entry name" value="RuvA domain 2-like"/>
    <property type="match status" value="1"/>
</dbReference>
<dbReference type="Gene3D" id="1.10.150.320">
    <property type="entry name" value="Photosystem II 12 kDa extrinsic protein"/>
    <property type="match status" value="1"/>
</dbReference>